<dbReference type="InterPro" id="IPR033121">
    <property type="entry name" value="PEPTIDASE_A1"/>
</dbReference>
<dbReference type="AlphaFoldDB" id="A0ABD1YJ45"/>
<dbReference type="PROSITE" id="PS00141">
    <property type="entry name" value="ASP_PROTEASE"/>
    <property type="match status" value="1"/>
</dbReference>
<dbReference type="PANTHER" id="PTHR47966:SF51">
    <property type="entry name" value="BETA-SITE APP-CLEAVING ENZYME, ISOFORM A-RELATED"/>
    <property type="match status" value="1"/>
</dbReference>
<dbReference type="InterPro" id="IPR011001">
    <property type="entry name" value="Saposin-like"/>
</dbReference>
<keyword evidence="5" id="KW-1185">Reference proteome</keyword>
<dbReference type="Gene3D" id="2.40.70.10">
    <property type="entry name" value="Acid Proteases"/>
    <property type="match status" value="2"/>
</dbReference>
<evidence type="ECO:0000313" key="4">
    <source>
        <dbReference type="EMBL" id="KAL2630695.1"/>
    </source>
</evidence>
<dbReference type="InterPro" id="IPR007856">
    <property type="entry name" value="SapB_1"/>
</dbReference>
<evidence type="ECO:0000259" key="3">
    <source>
        <dbReference type="PROSITE" id="PS51767"/>
    </source>
</evidence>
<dbReference type="Pfam" id="PF05184">
    <property type="entry name" value="SapB_1"/>
    <property type="match status" value="1"/>
</dbReference>
<dbReference type="SUPFAM" id="SSF47862">
    <property type="entry name" value="Saposin"/>
    <property type="match status" value="1"/>
</dbReference>
<dbReference type="InterPro" id="IPR021109">
    <property type="entry name" value="Peptidase_aspartic_dom_sf"/>
</dbReference>
<sequence>MDSAAIADSGTSLLAGPTVIVAEINQAIGATGIVSQECKMVVERRQNSCVIPLVSALISPQLVTVTLTLRVFWRKTWNHRLWEMRWLVPFAKWLWCGVQNQLRNNKTKESIENYLNSLCEHLPSPNGESICVDCDSVHTMPNVAFTIEGNNFQLTPEQYVLKVGDREGITVHQWIYGFGCPATKRTPLDPWRYFHGSLPHCF</sequence>
<dbReference type="PANTHER" id="PTHR47966">
    <property type="entry name" value="BETA-SITE APP-CLEAVING ENZYME, ISOFORM A-RELATED"/>
    <property type="match status" value="1"/>
</dbReference>
<comment type="caution">
    <text evidence="4">The sequence shown here is derived from an EMBL/GenBank/DDBJ whole genome shotgun (WGS) entry which is preliminary data.</text>
</comment>
<dbReference type="Proteomes" id="UP001605036">
    <property type="component" value="Unassembled WGS sequence"/>
</dbReference>
<dbReference type="PROSITE" id="PS51767">
    <property type="entry name" value="PEPTIDASE_A1"/>
    <property type="match status" value="1"/>
</dbReference>
<dbReference type="InterPro" id="IPR001461">
    <property type="entry name" value="Aspartic_peptidase_A1"/>
</dbReference>
<comment type="similarity">
    <text evidence="1">Belongs to the peptidase A1 family.</text>
</comment>
<reference evidence="4 5" key="1">
    <citation type="submission" date="2024-09" db="EMBL/GenBank/DDBJ databases">
        <title>Chromosome-scale assembly of Riccia fluitans.</title>
        <authorList>
            <person name="Paukszto L."/>
            <person name="Sawicki J."/>
            <person name="Karawczyk K."/>
            <person name="Piernik-Szablinska J."/>
            <person name="Szczecinska M."/>
            <person name="Mazdziarz M."/>
        </authorList>
    </citation>
    <scope>NUCLEOTIDE SEQUENCE [LARGE SCALE GENOMIC DNA]</scope>
    <source>
        <strain evidence="4">Rf_01</strain>
        <tissue evidence="4">Aerial parts of the thallus</tissue>
    </source>
</reference>
<dbReference type="InterPro" id="IPR001969">
    <property type="entry name" value="Aspartic_peptidase_AS"/>
</dbReference>
<proteinExistence type="inferred from homology"/>
<keyword evidence="2" id="KW-0325">Glycoprotein</keyword>
<name>A0ABD1YJ45_9MARC</name>
<protein>
    <recommendedName>
        <fullName evidence="3">Peptidase A1 domain-containing protein</fullName>
    </recommendedName>
</protein>
<gene>
    <name evidence="4" type="ORF">R1flu_015381</name>
</gene>
<dbReference type="SUPFAM" id="SSF50630">
    <property type="entry name" value="Acid proteases"/>
    <property type="match status" value="1"/>
</dbReference>
<evidence type="ECO:0000256" key="1">
    <source>
        <dbReference type="ARBA" id="ARBA00007447"/>
    </source>
</evidence>
<accession>A0ABD1YJ45</accession>
<organism evidence="4 5">
    <name type="scientific">Riccia fluitans</name>
    <dbReference type="NCBI Taxonomy" id="41844"/>
    <lineage>
        <taxon>Eukaryota</taxon>
        <taxon>Viridiplantae</taxon>
        <taxon>Streptophyta</taxon>
        <taxon>Embryophyta</taxon>
        <taxon>Marchantiophyta</taxon>
        <taxon>Marchantiopsida</taxon>
        <taxon>Marchantiidae</taxon>
        <taxon>Marchantiales</taxon>
        <taxon>Ricciaceae</taxon>
        <taxon>Riccia</taxon>
    </lineage>
</organism>
<feature type="domain" description="Peptidase A1" evidence="3">
    <location>
        <begin position="1"/>
        <end position="202"/>
    </location>
</feature>
<dbReference type="Pfam" id="PF00026">
    <property type="entry name" value="Asp"/>
    <property type="match status" value="1"/>
</dbReference>
<evidence type="ECO:0000313" key="5">
    <source>
        <dbReference type="Proteomes" id="UP001605036"/>
    </source>
</evidence>
<dbReference type="EMBL" id="JBHFFA010000004">
    <property type="protein sequence ID" value="KAL2630695.1"/>
    <property type="molecule type" value="Genomic_DNA"/>
</dbReference>
<evidence type="ECO:0000256" key="2">
    <source>
        <dbReference type="ARBA" id="ARBA00023180"/>
    </source>
</evidence>